<gene>
    <name evidence="3" type="ORF">GCM10011378_19250</name>
</gene>
<dbReference type="SUPFAM" id="SSF69318">
    <property type="entry name" value="Integrin alpha N-terminal domain"/>
    <property type="match status" value="1"/>
</dbReference>
<keyword evidence="2" id="KW-0732">Signal</keyword>
<evidence type="ECO:0000313" key="4">
    <source>
        <dbReference type="Proteomes" id="UP000601361"/>
    </source>
</evidence>
<keyword evidence="4" id="KW-1185">Reference proteome</keyword>
<comment type="caution">
    <text evidence="3">The sequence shown here is derived from an EMBL/GenBank/DDBJ whole genome shotgun (WGS) entry which is preliminary data.</text>
</comment>
<evidence type="ECO:0008006" key="5">
    <source>
        <dbReference type="Google" id="ProtNLM"/>
    </source>
</evidence>
<name>A0ABQ1WRN9_9BACT</name>
<dbReference type="RefSeq" id="WP_188557608.1">
    <property type="nucleotide sequence ID" value="NZ_BMGS01000004.1"/>
</dbReference>
<feature type="region of interest" description="Disordered" evidence="1">
    <location>
        <begin position="177"/>
        <end position="197"/>
    </location>
</feature>
<sequence length="221" mass="23056">MLTSSFPRLLLATGVVAASLTACDSTRPVASESSAESVPVSPTVDESDVSFNREVTQGDYRFTVKSYGSQEPRFISIRSYRGTAQTIDPLRVEVNGAVTNVASADLNGNGKPELYVMTDNKRANGGLYAFEFAERGYTPITAPGTPGGNAGMGYSGQDTYQISGNKLVRTFPVASTSTATAGTTAGTTAGSTPATTTGTRTVEYTLDNSGKLVMGQSMDAK</sequence>
<accession>A0ABQ1WRN9</accession>
<organism evidence="3 4">
    <name type="scientific">Hymenobacter glacieicola</name>
    <dbReference type="NCBI Taxonomy" id="1562124"/>
    <lineage>
        <taxon>Bacteria</taxon>
        <taxon>Pseudomonadati</taxon>
        <taxon>Bacteroidota</taxon>
        <taxon>Cytophagia</taxon>
        <taxon>Cytophagales</taxon>
        <taxon>Hymenobacteraceae</taxon>
        <taxon>Hymenobacter</taxon>
    </lineage>
</organism>
<dbReference type="EMBL" id="BMGS01000004">
    <property type="protein sequence ID" value="GGG43038.1"/>
    <property type="molecule type" value="Genomic_DNA"/>
</dbReference>
<dbReference type="Proteomes" id="UP000601361">
    <property type="component" value="Unassembled WGS sequence"/>
</dbReference>
<feature type="signal peptide" evidence="2">
    <location>
        <begin position="1"/>
        <end position="17"/>
    </location>
</feature>
<proteinExistence type="predicted"/>
<protein>
    <recommendedName>
        <fullName evidence="5">Lipoprotein</fullName>
    </recommendedName>
</protein>
<evidence type="ECO:0000313" key="3">
    <source>
        <dbReference type="EMBL" id="GGG43038.1"/>
    </source>
</evidence>
<evidence type="ECO:0000256" key="1">
    <source>
        <dbReference type="SAM" id="MobiDB-lite"/>
    </source>
</evidence>
<dbReference type="InterPro" id="IPR028994">
    <property type="entry name" value="Integrin_alpha_N"/>
</dbReference>
<evidence type="ECO:0000256" key="2">
    <source>
        <dbReference type="SAM" id="SignalP"/>
    </source>
</evidence>
<feature type="chain" id="PRO_5046536174" description="Lipoprotein" evidence="2">
    <location>
        <begin position="18"/>
        <end position="221"/>
    </location>
</feature>
<reference evidence="4" key="1">
    <citation type="journal article" date="2019" name="Int. J. Syst. Evol. Microbiol.">
        <title>The Global Catalogue of Microorganisms (GCM) 10K type strain sequencing project: providing services to taxonomists for standard genome sequencing and annotation.</title>
        <authorList>
            <consortium name="The Broad Institute Genomics Platform"/>
            <consortium name="The Broad Institute Genome Sequencing Center for Infectious Disease"/>
            <person name="Wu L."/>
            <person name="Ma J."/>
        </authorList>
    </citation>
    <scope>NUCLEOTIDE SEQUENCE [LARGE SCALE GENOMIC DNA]</scope>
    <source>
        <strain evidence="4">CGMCC 1.12990</strain>
    </source>
</reference>